<name>A0ACC7P6Z9_9BACL</name>
<keyword evidence="2" id="KW-1185">Reference proteome</keyword>
<evidence type="ECO:0000313" key="1">
    <source>
        <dbReference type="EMBL" id="MFM9331741.1"/>
    </source>
</evidence>
<organism evidence="1 2">
    <name type="scientific">Paenibacillus mesotrionivorans</name>
    <dbReference type="NCBI Taxonomy" id="3160968"/>
    <lineage>
        <taxon>Bacteria</taxon>
        <taxon>Bacillati</taxon>
        <taxon>Bacillota</taxon>
        <taxon>Bacilli</taxon>
        <taxon>Bacillales</taxon>
        <taxon>Paenibacillaceae</taxon>
        <taxon>Paenibacillus</taxon>
    </lineage>
</organism>
<reference evidence="1" key="1">
    <citation type="submission" date="2024-12" db="EMBL/GenBank/DDBJ databases">
        <authorList>
            <person name="Wu N."/>
        </authorList>
    </citation>
    <scope>NUCLEOTIDE SEQUENCE</scope>
    <source>
        <strain evidence="1">P15</strain>
    </source>
</reference>
<accession>A0ACC7P6Z9</accession>
<protein>
    <submittedName>
        <fullName evidence="1">DUF1697 domain-containing protein</fullName>
    </submittedName>
</protein>
<dbReference type="Proteomes" id="UP001631969">
    <property type="component" value="Unassembled WGS sequence"/>
</dbReference>
<sequence>MVYVALLRGINVGGNNKVDMKRLKLAFEQAGMRQVITYINSGNIVFSWGAEDGVSSGDLSRGQEQERKHKLAGILEDVILREFNLPIRVVIRSLEDIRGVIRHLPETWTNDDTMRSDVLFLWAEADAPEVLDELKFKPEIDRVLYAPGAVLWSVDRANATRSGMQKLIGTRLYGLMTVRNVNTTRKIHQLMEDAAAVAEAEGG</sequence>
<comment type="caution">
    <text evidence="1">The sequence shown here is derived from an EMBL/GenBank/DDBJ whole genome shotgun (WGS) entry which is preliminary data.</text>
</comment>
<dbReference type="EMBL" id="JBJURJ010000021">
    <property type="protein sequence ID" value="MFM9331741.1"/>
    <property type="molecule type" value="Genomic_DNA"/>
</dbReference>
<evidence type="ECO:0000313" key="2">
    <source>
        <dbReference type="Proteomes" id="UP001631969"/>
    </source>
</evidence>
<gene>
    <name evidence="1" type="ORF">ACI1P1_25915</name>
</gene>
<proteinExistence type="predicted"/>